<evidence type="ECO:0000256" key="1">
    <source>
        <dbReference type="ARBA" id="ARBA00022694"/>
    </source>
</evidence>
<comment type="similarity">
    <text evidence="2">Belongs to the TmcAL family.</text>
</comment>
<organism evidence="3 4">
    <name type="scientific">Paratissierella segnis</name>
    <dbReference type="NCBI Taxonomy" id="2763679"/>
    <lineage>
        <taxon>Bacteria</taxon>
        <taxon>Bacillati</taxon>
        <taxon>Bacillota</taxon>
        <taxon>Tissierellia</taxon>
        <taxon>Tissierellales</taxon>
        <taxon>Tissierellaceae</taxon>
        <taxon>Paratissierella</taxon>
    </lineage>
</organism>
<dbReference type="PANTHER" id="PTHR37825:SF1">
    <property type="entry name" value="TRNA(MET) CYTIDINE ACETATE LIGASE"/>
    <property type="match status" value="1"/>
</dbReference>
<dbReference type="GO" id="GO:0005524">
    <property type="term" value="F:ATP binding"/>
    <property type="evidence" value="ECO:0007669"/>
    <property type="project" value="UniProtKB-KW"/>
</dbReference>
<keyword evidence="1 2" id="KW-0819">tRNA processing</keyword>
<dbReference type="NCBIfam" id="NF010191">
    <property type="entry name" value="PRK13670.1"/>
    <property type="match status" value="1"/>
</dbReference>
<accession>A0A926IKK8</accession>
<protein>
    <recommendedName>
        <fullName evidence="2">tRNA(Met) cytidine acetate ligase</fullName>
        <ecNumber evidence="2">6.3.4.-</ecNumber>
    </recommendedName>
</protein>
<dbReference type="GO" id="GO:0005737">
    <property type="term" value="C:cytoplasm"/>
    <property type="evidence" value="ECO:0007669"/>
    <property type="project" value="UniProtKB-SubCell"/>
</dbReference>
<reference evidence="3" key="1">
    <citation type="submission" date="2020-08" db="EMBL/GenBank/DDBJ databases">
        <title>Genome public.</title>
        <authorList>
            <person name="Liu C."/>
            <person name="Sun Q."/>
        </authorList>
    </citation>
    <scope>NUCLEOTIDE SEQUENCE</scope>
    <source>
        <strain evidence="3">BX21</strain>
    </source>
</reference>
<proteinExistence type="inferred from homology"/>
<dbReference type="GO" id="GO:0016879">
    <property type="term" value="F:ligase activity, forming carbon-nitrogen bonds"/>
    <property type="evidence" value="ECO:0007669"/>
    <property type="project" value="UniProtKB-UniRule"/>
</dbReference>
<dbReference type="InterPro" id="IPR008513">
    <property type="entry name" value="tRNA(Met)_cyd_acetate_ligase"/>
</dbReference>
<comment type="function">
    <text evidence="2">Catalyzes the formation of N(4)-acetylcytidine (ac(4)C) at the wobble position of elongator tRNA(Met), using acetate and ATP as substrates. First activates an acetate ion to form acetyladenylate (Ac-AMP) and then transfers the acetyl group to tRNA to form ac(4)C34.</text>
</comment>
<dbReference type="PANTHER" id="PTHR37825">
    <property type="entry name" value="TRNA(MET) CYTIDINE ACETATE LIGASE"/>
    <property type="match status" value="1"/>
</dbReference>
<keyword evidence="2" id="KW-0067">ATP-binding</keyword>
<dbReference type="EMBL" id="JACRTG010000025">
    <property type="protein sequence ID" value="MBC8588601.1"/>
    <property type="molecule type" value="Genomic_DNA"/>
</dbReference>
<evidence type="ECO:0000313" key="3">
    <source>
        <dbReference type="EMBL" id="MBC8588601.1"/>
    </source>
</evidence>
<comment type="caution">
    <text evidence="3">The sequence shown here is derived from an EMBL/GenBank/DDBJ whole genome shotgun (WGS) entry which is preliminary data.</text>
</comment>
<sequence>MKVVGFITEYNPFHFGHKFHLEEAKKLTNSTHSIAAMSSSFVQRGEPSLVDKWTKAKIAIENGVDLVIELPFIYSVQSAELFAYGGVNILNSLGIVDYLAFGSETGQIEPLKKIVTVLNKEPIIYKEIFKKYLNLGLSFSEARSLSLSSYFTDNQYNYSELLKQSNNILAIEYMKALERLNSSIQPIAIKRQGNDYKDENITTTIASATAIRKRIQEDGLESIKDYVPNETFLELEGFYNRYNHFNYLENYNEIFQYILRTSTKENMLEIMDMENGLENRVLDKGSLSSDINIIIDSIQTRRYPKTRIQRIFIHLLNDLYGYTIKEIYKKSPSYVRILGSNEKGLELINRIKESSNVPIITKFADSKYIEDIYVKKMLKAEEKATNLFFLGLSPKKPLVNMDFLISPYIKTK</sequence>
<feature type="binding site" evidence="2">
    <location>
        <position position="191"/>
    </location>
    <ligand>
        <name>ATP</name>
        <dbReference type="ChEBI" id="CHEBI:30616"/>
    </ligand>
</feature>
<keyword evidence="2" id="KW-0820">tRNA-binding</keyword>
<feature type="binding site" evidence="2">
    <location>
        <position position="102"/>
    </location>
    <ligand>
        <name>ATP</name>
        <dbReference type="ChEBI" id="CHEBI:30616"/>
    </ligand>
</feature>
<comment type="catalytic activity">
    <reaction evidence="2">
        <text>cytidine(34) in elongator tRNA(Met) + acetate + ATP = N(4)-acetylcytidine(34) in elongator tRNA(Met) + AMP + diphosphate</text>
        <dbReference type="Rhea" id="RHEA:58144"/>
        <dbReference type="Rhea" id="RHEA-COMP:10693"/>
        <dbReference type="Rhea" id="RHEA-COMP:10694"/>
        <dbReference type="ChEBI" id="CHEBI:30089"/>
        <dbReference type="ChEBI" id="CHEBI:30616"/>
        <dbReference type="ChEBI" id="CHEBI:33019"/>
        <dbReference type="ChEBI" id="CHEBI:74900"/>
        <dbReference type="ChEBI" id="CHEBI:82748"/>
        <dbReference type="ChEBI" id="CHEBI:456215"/>
    </reaction>
</comment>
<name>A0A926IKK8_9FIRM</name>
<dbReference type="Gene3D" id="3.40.50.620">
    <property type="entry name" value="HUPs"/>
    <property type="match status" value="1"/>
</dbReference>
<feature type="binding site" evidence="2">
    <location>
        <begin position="7"/>
        <end position="20"/>
    </location>
    <ligand>
        <name>ATP</name>
        <dbReference type="ChEBI" id="CHEBI:30616"/>
    </ligand>
</feature>
<keyword evidence="2" id="KW-0547">Nucleotide-binding</keyword>
<dbReference type="HAMAP" id="MF_01539">
    <property type="entry name" value="TmcAL"/>
    <property type="match status" value="1"/>
</dbReference>
<evidence type="ECO:0000256" key="2">
    <source>
        <dbReference type="HAMAP-Rule" id="MF_01539"/>
    </source>
</evidence>
<feature type="binding site" evidence="2">
    <location>
        <position position="166"/>
    </location>
    <ligand>
        <name>ATP</name>
        <dbReference type="ChEBI" id="CHEBI:30616"/>
    </ligand>
</feature>
<dbReference type="GO" id="GO:0006400">
    <property type="term" value="P:tRNA modification"/>
    <property type="evidence" value="ECO:0007669"/>
    <property type="project" value="UniProtKB-UniRule"/>
</dbReference>
<keyword evidence="2" id="KW-0694">RNA-binding</keyword>
<keyword evidence="4" id="KW-1185">Reference proteome</keyword>
<dbReference type="SUPFAM" id="SSF52374">
    <property type="entry name" value="Nucleotidylyl transferase"/>
    <property type="match status" value="1"/>
</dbReference>
<dbReference type="Pfam" id="PF05636">
    <property type="entry name" value="HIGH_NTase1"/>
    <property type="match status" value="1"/>
</dbReference>
<comment type="caution">
    <text evidence="2">Lacks conserved residue(s) required for the propagation of feature annotation.</text>
</comment>
<dbReference type="GO" id="GO:0000049">
    <property type="term" value="F:tRNA binding"/>
    <property type="evidence" value="ECO:0007669"/>
    <property type="project" value="UniProtKB-KW"/>
</dbReference>
<dbReference type="EC" id="6.3.4.-" evidence="2"/>
<dbReference type="InterPro" id="IPR014729">
    <property type="entry name" value="Rossmann-like_a/b/a_fold"/>
</dbReference>
<keyword evidence="2" id="KW-0963">Cytoplasm</keyword>
<comment type="subcellular location">
    <subcellularLocation>
        <location evidence="2">Cytoplasm</location>
    </subcellularLocation>
</comment>
<keyword evidence="2" id="KW-0436">Ligase</keyword>
<dbReference type="Proteomes" id="UP000601171">
    <property type="component" value="Unassembled WGS sequence"/>
</dbReference>
<gene>
    <name evidence="2" type="primary">tmcAL</name>
    <name evidence="3" type="ORF">H8707_10220</name>
</gene>
<dbReference type="AlphaFoldDB" id="A0A926IKK8"/>
<evidence type="ECO:0000313" key="4">
    <source>
        <dbReference type="Proteomes" id="UP000601171"/>
    </source>
</evidence>
<dbReference type="RefSeq" id="WP_262430058.1">
    <property type="nucleotide sequence ID" value="NZ_JACRTG010000025.1"/>
</dbReference>